<name>A0AAV3ZZA6_9GAST</name>
<keyword evidence="2" id="KW-1185">Reference proteome</keyword>
<protein>
    <submittedName>
        <fullName evidence="1">Uncharacterized protein</fullName>
    </submittedName>
</protein>
<proteinExistence type="predicted"/>
<comment type="caution">
    <text evidence="1">The sequence shown here is derived from an EMBL/GenBank/DDBJ whole genome shotgun (WGS) entry which is preliminary data.</text>
</comment>
<evidence type="ECO:0000313" key="1">
    <source>
        <dbReference type="EMBL" id="GFO00530.1"/>
    </source>
</evidence>
<dbReference type="AlphaFoldDB" id="A0AAV3ZZA6"/>
<dbReference type="EMBL" id="BLXT01003118">
    <property type="protein sequence ID" value="GFO00530.1"/>
    <property type="molecule type" value="Genomic_DNA"/>
</dbReference>
<evidence type="ECO:0000313" key="2">
    <source>
        <dbReference type="Proteomes" id="UP000735302"/>
    </source>
</evidence>
<accession>A0AAV3ZZA6</accession>
<dbReference type="Proteomes" id="UP000735302">
    <property type="component" value="Unassembled WGS sequence"/>
</dbReference>
<organism evidence="1 2">
    <name type="scientific">Plakobranchus ocellatus</name>
    <dbReference type="NCBI Taxonomy" id="259542"/>
    <lineage>
        <taxon>Eukaryota</taxon>
        <taxon>Metazoa</taxon>
        <taxon>Spiralia</taxon>
        <taxon>Lophotrochozoa</taxon>
        <taxon>Mollusca</taxon>
        <taxon>Gastropoda</taxon>
        <taxon>Heterobranchia</taxon>
        <taxon>Euthyneura</taxon>
        <taxon>Panpulmonata</taxon>
        <taxon>Sacoglossa</taxon>
        <taxon>Placobranchoidea</taxon>
        <taxon>Plakobranchidae</taxon>
        <taxon>Plakobranchus</taxon>
    </lineage>
</organism>
<reference evidence="1 2" key="1">
    <citation type="journal article" date="2021" name="Elife">
        <title>Chloroplast acquisition without the gene transfer in kleptoplastic sea slugs, Plakobranchus ocellatus.</title>
        <authorList>
            <person name="Maeda T."/>
            <person name="Takahashi S."/>
            <person name="Yoshida T."/>
            <person name="Shimamura S."/>
            <person name="Takaki Y."/>
            <person name="Nagai Y."/>
            <person name="Toyoda A."/>
            <person name="Suzuki Y."/>
            <person name="Arimoto A."/>
            <person name="Ishii H."/>
            <person name="Satoh N."/>
            <person name="Nishiyama T."/>
            <person name="Hasebe M."/>
            <person name="Maruyama T."/>
            <person name="Minagawa J."/>
            <person name="Obokata J."/>
            <person name="Shigenobu S."/>
        </authorList>
    </citation>
    <scope>NUCLEOTIDE SEQUENCE [LARGE SCALE GENOMIC DNA]</scope>
</reference>
<sequence length="167" mass="19325">MDNRSAGKKIACFHHINKHRMANGCINTRELKSQHFEKGHLVMADNSNNSNCRPFVTQTEKKTIFIKICSFSDLLTTCEDVGWAGIWYNQTLQVLRTGELALLNTSLTKLDLNYRSHRYEYGLKKFLKHVNQTTMISKIDCDEADFITCIFWKTNLAFTVKMPNIEL</sequence>
<gene>
    <name evidence="1" type="ORF">PoB_002703500</name>
</gene>